<evidence type="ECO:0000256" key="2">
    <source>
        <dbReference type="PIRSR" id="PIRSR610972-1"/>
    </source>
</evidence>
<dbReference type="PANTHER" id="PTHR43481">
    <property type="entry name" value="FRUCTOSE-1-PHOSPHATE PHOSPHATASE"/>
    <property type="match status" value="1"/>
</dbReference>
<feature type="site" description="Important for catalytic activity and assists the phosphoryl transfer reaction to Asp8 by balancing charge and orienting the reacting groups" evidence="5">
    <location>
        <position position="150"/>
    </location>
</feature>
<feature type="binding site" evidence="4">
    <location>
        <position position="14"/>
    </location>
    <ligand>
        <name>Mg(2+)</name>
        <dbReference type="ChEBI" id="CHEBI:18420"/>
    </ligand>
</feature>
<feature type="active site" description="Proton donor/acceptor" evidence="2">
    <location>
        <position position="16"/>
    </location>
</feature>
<dbReference type="PANTHER" id="PTHR43481:SF4">
    <property type="entry name" value="GLYCEROL-1-PHOSPHATE PHOSPHOHYDROLASE 1-RELATED"/>
    <property type="match status" value="1"/>
</dbReference>
<name>A0A1M4WGY8_9CLOT</name>
<dbReference type="InterPro" id="IPR006439">
    <property type="entry name" value="HAD-SF_hydro_IA"/>
</dbReference>
<dbReference type="Gene3D" id="1.10.150.240">
    <property type="entry name" value="Putative phosphatase, domain 2"/>
    <property type="match status" value="1"/>
</dbReference>
<dbReference type="InterPro" id="IPR010972">
    <property type="entry name" value="Beta-PGM"/>
</dbReference>
<feature type="active site" description="Nucleophile" evidence="2">
    <location>
        <position position="14"/>
    </location>
</feature>
<dbReference type="EMBL" id="FQVI01000006">
    <property type="protein sequence ID" value="SHE80333.1"/>
    <property type="molecule type" value="Genomic_DNA"/>
</dbReference>
<feature type="site" description="Important for catalytic activity and assists the phosphoryl transfer reaction to Asp8 by balancing charge and orienting the reacting groups" evidence="5">
    <location>
        <position position="119"/>
    </location>
</feature>
<dbReference type="GO" id="GO:0008801">
    <property type="term" value="F:beta-phosphoglucomutase activity"/>
    <property type="evidence" value="ECO:0007669"/>
    <property type="project" value="InterPro"/>
</dbReference>
<feature type="binding site" evidence="4">
    <location>
        <position position="16"/>
    </location>
    <ligand>
        <name>Mg(2+)</name>
        <dbReference type="ChEBI" id="CHEBI:18420"/>
    </ligand>
</feature>
<keyword evidence="4" id="KW-0460">Magnesium</keyword>
<dbReference type="OrthoDB" id="9797743at2"/>
<dbReference type="InterPro" id="IPR051806">
    <property type="entry name" value="HAD-like_SPP"/>
</dbReference>
<evidence type="ECO:0000313" key="7">
    <source>
        <dbReference type="Proteomes" id="UP000184245"/>
    </source>
</evidence>
<keyword evidence="4" id="KW-0479">Metal-binding</keyword>
<dbReference type="InterPro" id="IPR023198">
    <property type="entry name" value="PGP-like_dom2"/>
</dbReference>
<reference evidence="6 7" key="1">
    <citation type="submission" date="2016-11" db="EMBL/GenBank/DDBJ databases">
        <authorList>
            <person name="Jaros S."/>
            <person name="Januszkiewicz K."/>
            <person name="Wedrychowicz H."/>
        </authorList>
    </citation>
    <scope>NUCLEOTIDE SEQUENCE [LARGE SCALE GENOMIC DNA]</scope>
    <source>
        <strain evidence="6 7">DSM 17459</strain>
    </source>
</reference>
<dbReference type="RefSeq" id="WP_072850664.1">
    <property type="nucleotide sequence ID" value="NZ_FQVI01000006.1"/>
</dbReference>
<feature type="binding site" evidence="3">
    <location>
        <begin position="119"/>
        <end position="123"/>
    </location>
    <ligand>
        <name>substrate</name>
    </ligand>
</feature>
<dbReference type="GO" id="GO:0000287">
    <property type="term" value="F:magnesium ion binding"/>
    <property type="evidence" value="ECO:0007669"/>
    <property type="project" value="InterPro"/>
</dbReference>
<dbReference type="SFLD" id="SFLDS00003">
    <property type="entry name" value="Haloacid_Dehalogenase"/>
    <property type="match status" value="1"/>
</dbReference>
<accession>A0A1M4WGY8</accession>
<dbReference type="InterPro" id="IPR010976">
    <property type="entry name" value="B-phosphoglucomutase_hydrolase"/>
</dbReference>
<dbReference type="InterPro" id="IPR036412">
    <property type="entry name" value="HAD-like_sf"/>
</dbReference>
<sequence length="217" mass="23922">MKKEYRRIQGAIFDLDGVLVDTAKYHYLAWKRLAAELGFDFTEKDNEALKGVSRMASLDLLLKAGGLTFCSEKKEELAAKKNAWYVEYLQQITEDEVLDYVTDTLTRLRRLGIGLAIGSASKNTPLILEKTKLAPYFDVIIDGNCTSKAKPDPEVFLLGAKGLGYPGEECMVFEDSEAGILAANAGGMVSIYLGTSSCADADFTISNLSEFWETDIM</sequence>
<evidence type="ECO:0000256" key="3">
    <source>
        <dbReference type="PIRSR" id="PIRSR610972-2"/>
    </source>
</evidence>
<gene>
    <name evidence="6" type="ORF">SAMN02745158_01606</name>
</gene>
<dbReference type="NCBIfam" id="TIGR01509">
    <property type="entry name" value="HAD-SF-IA-v3"/>
    <property type="match status" value="1"/>
</dbReference>
<keyword evidence="7" id="KW-1185">Reference proteome</keyword>
<dbReference type="Pfam" id="PF00702">
    <property type="entry name" value="Hydrolase"/>
    <property type="match status" value="1"/>
</dbReference>
<evidence type="ECO:0000313" key="6">
    <source>
        <dbReference type="EMBL" id="SHE80333.1"/>
    </source>
</evidence>
<dbReference type="GO" id="GO:0005975">
    <property type="term" value="P:carbohydrate metabolic process"/>
    <property type="evidence" value="ECO:0007669"/>
    <property type="project" value="InterPro"/>
</dbReference>
<proteinExistence type="inferred from homology"/>
<organism evidence="6 7">
    <name type="scientific">Lactonifactor longoviformis DSM 17459</name>
    <dbReference type="NCBI Taxonomy" id="1122155"/>
    <lineage>
        <taxon>Bacteria</taxon>
        <taxon>Bacillati</taxon>
        <taxon>Bacillota</taxon>
        <taxon>Clostridia</taxon>
        <taxon>Eubacteriales</taxon>
        <taxon>Clostridiaceae</taxon>
        <taxon>Lactonifactor</taxon>
    </lineage>
</organism>
<feature type="binding site" evidence="3">
    <location>
        <position position="150"/>
    </location>
    <ligand>
        <name>substrate</name>
    </ligand>
</feature>
<dbReference type="SFLD" id="SFLDG01129">
    <property type="entry name" value="C1.5:_HAD__Beta-PGM__Phosphata"/>
    <property type="match status" value="1"/>
</dbReference>
<dbReference type="AlphaFoldDB" id="A0A1M4WGY8"/>
<feature type="binding site" evidence="3">
    <location>
        <begin position="49"/>
        <end position="54"/>
    </location>
    <ligand>
        <name>substrate</name>
    </ligand>
</feature>
<dbReference type="CDD" id="cd02598">
    <property type="entry name" value="HAD_BPGM"/>
    <property type="match status" value="1"/>
</dbReference>
<dbReference type="Gene3D" id="3.40.50.1000">
    <property type="entry name" value="HAD superfamily/HAD-like"/>
    <property type="match status" value="1"/>
</dbReference>
<dbReference type="STRING" id="1122155.SAMN02745158_01606"/>
<dbReference type="Proteomes" id="UP000184245">
    <property type="component" value="Unassembled WGS sequence"/>
</dbReference>
<feature type="binding site" evidence="4">
    <location>
        <position position="174"/>
    </location>
    <ligand>
        <name>Mg(2+)</name>
        <dbReference type="ChEBI" id="CHEBI:18420"/>
    </ligand>
</feature>
<dbReference type="InterPro" id="IPR023214">
    <property type="entry name" value="HAD_sf"/>
</dbReference>
<feature type="binding site" evidence="3">
    <location>
        <position position="57"/>
    </location>
    <ligand>
        <name>substrate</name>
    </ligand>
</feature>
<dbReference type="NCBIfam" id="TIGR02009">
    <property type="entry name" value="PGMB-YQAB-SF"/>
    <property type="match status" value="1"/>
</dbReference>
<feature type="binding site" evidence="3">
    <location>
        <position position="30"/>
    </location>
    <ligand>
        <name>substrate</name>
    </ligand>
</feature>
<comment type="similarity">
    <text evidence="1">Belongs to the HAD-like hydrolase superfamily. CbbY/CbbZ/Gph/YieH family.</text>
</comment>
<evidence type="ECO:0000256" key="4">
    <source>
        <dbReference type="PIRSR" id="PIRSR610972-3"/>
    </source>
</evidence>
<feature type="binding site" evidence="4">
    <location>
        <position position="175"/>
    </location>
    <ligand>
        <name>Mg(2+)</name>
        <dbReference type="ChEBI" id="CHEBI:18420"/>
    </ligand>
</feature>
<dbReference type="SUPFAM" id="SSF56784">
    <property type="entry name" value="HAD-like"/>
    <property type="match status" value="1"/>
</dbReference>
<dbReference type="NCBIfam" id="TIGR01990">
    <property type="entry name" value="bPGM"/>
    <property type="match status" value="1"/>
</dbReference>
<evidence type="ECO:0000256" key="5">
    <source>
        <dbReference type="PIRSR" id="PIRSR610972-4"/>
    </source>
</evidence>
<comment type="cofactor">
    <cofactor evidence="4">
        <name>Mg(2+)</name>
        <dbReference type="ChEBI" id="CHEBI:18420"/>
    </cofactor>
    <text evidence="4">Binds 2 magnesium ions per subunit.</text>
</comment>
<dbReference type="GO" id="GO:0050308">
    <property type="term" value="F:sugar-phosphatase activity"/>
    <property type="evidence" value="ECO:0007669"/>
    <property type="project" value="TreeGrafter"/>
</dbReference>
<feature type="binding site" evidence="3">
    <location>
        <begin position="14"/>
        <end position="16"/>
    </location>
    <ligand>
        <name>substrate</name>
    </ligand>
</feature>
<protein>
    <submittedName>
        <fullName evidence="6">Beta-phosphoglucomutase</fullName>
    </submittedName>
</protein>
<evidence type="ECO:0000256" key="1">
    <source>
        <dbReference type="ARBA" id="ARBA00006171"/>
    </source>
</evidence>
<feature type="binding site" evidence="3">
    <location>
        <position position="81"/>
    </location>
    <ligand>
        <name>substrate</name>
    </ligand>
</feature>